<accession>A0A4S9KHA0</accession>
<organism evidence="1 2">
    <name type="scientific">Aureobasidium pullulans</name>
    <name type="common">Black yeast</name>
    <name type="synonym">Pullularia pullulans</name>
    <dbReference type="NCBI Taxonomy" id="5580"/>
    <lineage>
        <taxon>Eukaryota</taxon>
        <taxon>Fungi</taxon>
        <taxon>Dikarya</taxon>
        <taxon>Ascomycota</taxon>
        <taxon>Pezizomycotina</taxon>
        <taxon>Dothideomycetes</taxon>
        <taxon>Dothideomycetidae</taxon>
        <taxon>Dothideales</taxon>
        <taxon>Saccotheciaceae</taxon>
        <taxon>Aureobasidium</taxon>
    </lineage>
</organism>
<dbReference type="AlphaFoldDB" id="A0A4S9KHA0"/>
<sequence>MAGDLDYADALMDTYLAYVKAYRIRGMAWEDLLRDRHLKDRLQLQPLLQALVLHHDTMATGGRKGSYDGKVIEAVSQYALRAFIGDPDVPQDPLSLSEDEVCKVYHQHHSKSLPCYKTRKLPTTSE</sequence>
<comment type="caution">
    <text evidence="1">The sequence shown here is derived from an EMBL/GenBank/DDBJ whole genome shotgun (WGS) entry which is preliminary data.</text>
</comment>
<name>A0A4S9KHA0_AURPU</name>
<protein>
    <submittedName>
        <fullName evidence="1">Uncharacterized protein</fullName>
    </submittedName>
</protein>
<dbReference type="EMBL" id="QZBD01000431">
    <property type="protein sequence ID" value="THY14824.1"/>
    <property type="molecule type" value="Genomic_DNA"/>
</dbReference>
<proteinExistence type="predicted"/>
<gene>
    <name evidence="1" type="ORF">D6D01_08043</name>
</gene>
<evidence type="ECO:0000313" key="1">
    <source>
        <dbReference type="EMBL" id="THY14824.1"/>
    </source>
</evidence>
<dbReference type="Proteomes" id="UP000306584">
    <property type="component" value="Unassembled WGS sequence"/>
</dbReference>
<reference evidence="1 2" key="1">
    <citation type="submission" date="2018-10" db="EMBL/GenBank/DDBJ databases">
        <title>Fifty Aureobasidium pullulans genomes reveal a recombining polyextremotolerant generalist.</title>
        <authorList>
            <person name="Gostincar C."/>
            <person name="Turk M."/>
            <person name="Zajc J."/>
            <person name="Gunde-Cimerman N."/>
        </authorList>
    </citation>
    <scope>NUCLEOTIDE SEQUENCE [LARGE SCALE GENOMIC DNA]</scope>
    <source>
        <strain evidence="1 2">EXF-6604</strain>
    </source>
</reference>
<evidence type="ECO:0000313" key="2">
    <source>
        <dbReference type="Proteomes" id="UP000306584"/>
    </source>
</evidence>